<dbReference type="Proteomes" id="UP001341840">
    <property type="component" value="Unassembled WGS sequence"/>
</dbReference>
<evidence type="ECO:0000313" key="5">
    <source>
        <dbReference type="Proteomes" id="UP001341840"/>
    </source>
</evidence>
<organism evidence="4 5">
    <name type="scientific">Stylosanthes scabra</name>
    <dbReference type="NCBI Taxonomy" id="79078"/>
    <lineage>
        <taxon>Eukaryota</taxon>
        <taxon>Viridiplantae</taxon>
        <taxon>Streptophyta</taxon>
        <taxon>Embryophyta</taxon>
        <taxon>Tracheophyta</taxon>
        <taxon>Spermatophyta</taxon>
        <taxon>Magnoliopsida</taxon>
        <taxon>eudicotyledons</taxon>
        <taxon>Gunneridae</taxon>
        <taxon>Pentapetalae</taxon>
        <taxon>rosids</taxon>
        <taxon>fabids</taxon>
        <taxon>Fabales</taxon>
        <taxon>Fabaceae</taxon>
        <taxon>Papilionoideae</taxon>
        <taxon>50 kb inversion clade</taxon>
        <taxon>dalbergioids sensu lato</taxon>
        <taxon>Dalbergieae</taxon>
        <taxon>Pterocarpus clade</taxon>
        <taxon>Stylosanthes</taxon>
    </lineage>
</organism>
<dbReference type="Gene3D" id="3.20.20.100">
    <property type="entry name" value="NADP-dependent oxidoreductase domain"/>
    <property type="match status" value="1"/>
</dbReference>
<reference evidence="4 5" key="1">
    <citation type="journal article" date="2023" name="Plants (Basel)">
        <title>Bridging the Gap: Combining Genomics and Transcriptomics Approaches to Understand Stylosanthes scabra, an Orphan Legume from the Brazilian Caatinga.</title>
        <authorList>
            <person name="Ferreira-Neto J.R.C."/>
            <person name="da Silva M.D."/>
            <person name="Binneck E."/>
            <person name="de Melo N.F."/>
            <person name="da Silva R.H."/>
            <person name="de Melo A.L.T.M."/>
            <person name="Pandolfi V."/>
            <person name="Bustamante F.O."/>
            <person name="Brasileiro-Vidal A.C."/>
            <person name="Benko-Iseppon A.M."/>
        </authorList>
    </citation>
    <scope>NUCLEOTIDE SEQUENCE [LARGE SCALE GENOMIC DNA]</scope>
    <source>
        <tissue evidence="4">Leaves</tissue>
    </source>
</reference>
<dbReference type="InterPro" id="IPR023210">
    <property type="entry name" value="NADP_OxRdtase_dom"/>
</dbReference>
<dbReference type="PANTHER" id="PTHR43625:SF65">
    <property type="entry name" value="NADP-DEPENDENT OXIDOREDUCTASE DOMAIN-CONTAINING PROTEIN"/>
    <property type="match status" value="1"/>
</dbReference>
<proteinExistence type="predicted"/>
<dbReference type="Pfam" id="PF00248">
    <property type="entry name" value="Aldo_ket_red"/>
    <property type="match status" value="1"/>
</dbReference>
<gene>
    <name evidence="4" type="ORF">PIB30_030245</name>
</gene>
<dbReference type="PANTHER" id="PTHR43625">
    <property type="entry name" value="AFLATOXIN B1 ALDEHYDE REDUCTASE"/>
    <property type="match status" value="1"/>
</dbReference>
<comment type="caution">
    <text evidence="4">The sequence shown here is derived from an EMBL/GenBank/DDBJ whole genome shotgun (WGS) entry which is preliminary data.</text>
</comment>
<evidence type="ECO:0000256" key="1">
    <source>
        <dbReference type="ARBA" id="ARBA00022857"/>
    </source>
</evidence>
<evidence type="ECO:0000313" key="4">
    <source>
        <dbReference type="EMBL" id="MED6194619.1"/>
    </source>
</evidence>
<evidence type="ECO:0000256" key="2">
    <source>
        <dbReference type="ARBA" id="ARBA00023002"/>
    </source>
</evidence>
<dbReference type="SUPFAM" id="SSF51430">
    <property type="entry name" value="NAD(P)-linked oxidoreductase"/>
    <property type="match status" value="1"/>
</dbReference>
<keyword evidence="5" id="KW-1185">Reference proteome</keyword>
<keyword evidence="1" id="KW-0521">NADP</keyword>
<sequence length="162" mass="18188">MEYSLWSRDIEETIIPLCRELGIGVVAYSPLGRDFFAGKALVESIPNQSLLATHPRFSEENLERNKLLYKRVDELASKHACTPSQLALSWLLHQGNDIISIPGTTKMRNFENNIGSLAVKLTKEDLREVSDTVPVHKIAGEQDYGTLAKYSWKFATTSLPPK</sequence>
<dbReference type="InterPro" id="IPR036812">
    <property type="entry name" value="NAD(P)_OxRdtase_dom_sf"/>
</dbReference>
<protein>
    <recommendedName>
        <fullName evidence="3">NADP-dependent oxidoreductase domain-containing protein</fullName>
    </recommendedName>
</protein>
<feature type="domain" description="NADP-dependent oxidoreductase" evidence="3">
    <location>
        <begin position="1"/>
        <end position="129"/>
    </location>
</feature>
<dbReference type="InterPro" id="IPR050791">
    <property type="entry name" value="Aldo-Keto_reductase"/>
</dbReference>
<dbReference type="EMBL" id="JASCZI010211574">
    <property type="protein sequence ID" value="MED6194619.1"/>
    <property type="molecule type" value="Genomic_DNA"/>
</dbReference>
<keyword evidence="2" id="KW-0560">Oxidoreductase</keyword>
<accession>A0ABU6XBM4</accession>
<evidence type="ECO:0000259" key="3">
    <source>
        <dbReference type="Pfam" id="PF00248"/>
    </source>
</evidence>
<name>A0ABU6XBM4_9FABA</name>